<accession>A0A9D4N510</accession>
<dbReference type="Proteomes" id="UP000828390">
    <property type="component" value="Unassembled WGS sequence"/>
</dbReference>
<evidence type="ECO:0000313" key="1">
    <source>
        <dbReference type="EMBL" id="KAH3888141.1"/>
    </source>
</evidence>
<dbReference type="EMBL" id="JAIWYP010000001">
    <property type="protein sequence ID" value="KAH3888141.1"/>
    <property type="molecule type" value="Genomic_DNA"/>
</dbReference>
<gene>
    <name evidence="1" type="ORF">DPMN_012168</name>
</gene>
<sequence>MFKFHEQILCTFKCDRQTDRLTDTQSENHKSPPVKPHECFLLPYLLDLGDQLKSGQRNENNPQLGCPNVNSASLNLEMWVQPMQKLADRPRENNHNNYLNNAIAGSCREQHNPLSRAIVYSTKKYGLFSRDRQDNMKGNTPSTSAATSNRSLSSLQLFSASSSLFGCSRTLKLTLRKAQDNKSFNAFYTNWSAQYPLQKYLQARANSHHHITHHMALACSEIIQL</sequence>
<keyword evidence="2" id="KW-1185">Reference proteome</keyword>
<evidence type="ECO:0000313" key="2">
    <source>
        <dbReference type="Proteomes" id="UP000828390"/>
    </source>
</evidence>
<organism evidence="1 2">
    <name type="scientific">Dreissena polymorpha</name>
    <name type="common">Zebra mussel</name>
    <name type="synonym">Mytilus polymorpha</name>
    <dbReference type="NCBI Taxonomy" id="45954"/>
    <lineage>
        <taxon>Eukaryota</taxon>
        <taxon>Metazoa</taxon>
        <taxon>Spiralia</taxon>
        <taxon>Lophotrochozoa</taxon>
        <taxon>Mollusca</taxon>
        <taxon>Bivalvia</taxon>
        <taxon>Autobranchia</taxon>
        <taxon>Heteroconchia</taxon>
        <taxon>Euheterodonta</taxon>
        <taxon>Imparidentia</taxon>
        <taxon>Neoheterodontei</taxon>
        <taxon>Myida</taxon>
        <taxon>Dreissenoidea</taxon>
        <taxon>Dreissenidae</taxon>
        <taxon>Dreissena</taxon>
    </lineage>
</organism>
<protein>
    <submittedName>
        <fullName evidence="1">Uncharacterized protein</fullName>
    </submittedName>
</protein>
<dbReference type="AlphaFoldDB" id="A0A9D4N510"/>
<proteinExistence type="predicted"/>
<reference evidence="1" key="2">
    <citation type="submission" date="2020-11" db="EMBL/GenBank/DDBJ databases">
        <authorList>
            <person name="McCartney M.A."/>
            <person name="Auch B."/>
            <person name="Kono T."/>
            <person name="Mallez S."/>
            <person name="Becker A."/>
            <person name="Gohl D.M."/>
            <person name="Silverstein K.A.T."/>
            <person name="Koren S."/>
            <person name="Bechman K.B."/>
            <person name="Herman A."/>
            <person name="Abrahante J.E."/>
            <person name="Garbe J."/>
        </authorList>
    </citation>
    <scope>NUCLEOTIDE SEQUENCE</scope>
    <source>
        <strain evidence="1">Duluth1</strain>
        <tissue evidence="1">Whole animal</tissue>
    </source>
</reference>
<comment type="caution">
    <text evidence="1">The sequence shown here is derived from an EMBL/GenBank/DDBJ whole genome shotgun (WGS) entry which is preliminary data.</text>
</comment>
<name>A0A9D4N510_DREPO</name>
<reference evidence="1" key="1">
    <citation type="journal article" date="2019" name="bioRxiv">
        <title>The Genome of the Zebra Mussel, Dreissena polymorpha: A Resource for Invasive Species Research.</title>
        <authorList>
            <person name="McCartney M.A."/>
            <person name="Auch B."/>
            <person name="Kono T."/>
            <person name="Mallez S."/>
            <person name="Zhang Y."/>
            <person name="Obille A."/>
            <person name="Becker A."/>
            <person name="Abrahante J.E."/>
            <person name="Garbe J."/>
            <person name="Badalamenti J.P."/>
            <person name="Herman A."/>
            <person name="Mangelson H."/>
            <person name="Liachko I."/>
            <person name="Sullivan S."/>
            <person name="Sone E.D."/>
            <person name="Koren S."/>
            <person name="Silverstein K.A.T."/>
            <person name="Beckman K.B."/>
            <person name="Gohl D.M."/>
        </authorList>
    </citation>
    <scope>NUCLEOTIDE SEQUENCE</scope>
    <source>
        <strain evidence="1">Duluth1</strain>
        <tissue evidence="1">Whole animal</tissue>
    </source>
</reference>